<dbReference type="PANTHER" id="PTHR14187:SF82">
    <property type="entry name" value="FAMILY CHAPERONE, PUTATIVE (AFU_ORTHOLOGUE AFUA_7G08575)-RELATED"/>
    <property type="match status" value="1"/>
</dbReference>
<evidence type="ECO:0000256" key="3">
    <source>
        <dbReference type="SAM" id="MobiDB-lite"/>
    </source>
</evidence>
<reference evidence="4" key="1">
    <citation type="submission" date="2009-02" db="EMBL/GenBank/DDBJ databases">
        <title>The Genome Sequence of Ajellomyces capsulatus strain G186AR.</title>
        <authorList>
            <consortium name="The Broad Institute Genome Sequencing Platform"/>
            <person name="Champion M."/>
            <person name="Cuomo C."/>
            <person name="Ma L.-J."/>
            <person name="Henn M.R."/>
            <person name="Sil A."/>
            <person name="Goldman B."/>
            <person name="Young S.K."/>
            <person name="Kodira C.D."/>
            <person name="Zeng Q."/>
            <person name="Koehrsen M."/>
            <person name="Alvarado L."/>
            <person name="Berlin A."/>
            <person name="Borenstein D."/>
            <person name="Chen Z."/>
            <person name="Engels R."/>
            <person name="Freedman E."/>
            <person name="Gellesch M."/>
            <person name="Goldberg J."/>
            <person name="Griggs A."/>
            <person name="Gujja S."/>
            <person name="Heiman D."/>
            <person name="Hepburn T."/>
            <person name="Howarth C."/>
            <person name="Jen D."/>
            <person name="Larson L."/>
            <person name="Lewis B."/>
            <person name="Mehta T."/>
            <person name="Park D."/>
            <person name="Pearson M."/>
            <person name="Roberts A."/>
            <person name="Saif S."/>
            <person name="Shea T."/>
            <person name="Shenoy N."/>
            <person name="Sisk P."/>
            <person name="Stolte C."/>
            <person name="Sykes S."/>
            <person name="Walk T."/>
            <person name="White J."/>
            <person name="Yandava C."/>
            <person name="Klein B."/>
            <person name="McEwen J.G."/>
            <person name="Puccia R."/>
            <person name="Goldman G.H."/>
            <person name="Felipe M.S."/>
            <person name="Nino-Vega G."/>
            <person name="San-Blas G."/>
            <person name="Taylor J."/>
            <person name="Mendoza L."/>
            <person name="Galagan J."/>
            <person name="Nusbaum C."/>
            <person name="Birren B."/>
        </authorList>
    </citation>
    <scope>NUCLEOTIDE SEQUENCE</scope>
    <source>
        <strain evidence="4">G186AR</strain>
    </source>
</reference>
<dbReference type="EMBL" id="GG663365">
    <property type="protein sequence ID" value="EEH08776.1"/>
    <property type="molecule type" value="Genomic_DNA"/>
</dbReference>
<evidence type="ECO:0000256" key="1">
    <source>
        <dbReference type="ARBA" id="ARBA00022741"/>
    </source>
</evidence>
<dbReference type="HOGENOM" id="CLU_009958_6_1_1"/>
<feature type="region of interest" description="Disordered" evidence="3">
    <location>
        <begin position="566"/>
        <end position="599"/>
    </location>
</feature>
<dbReference type="InParanoid" id="C0NIQ6"/>
<dbReference type="GO" id="GO:0005524">
    <property type="term" value="F:ATP binding"/>
    <property type="evidence" value="ECO:0007669"/>
    <property type="project" value="UniProtKB-KW"/>
</dbReference>
<dbReference type="CDD" id="cd10170">
    <property type="entry name" value="ASKHA_NBD_HSP70"/>
    <property type="match status" value="1"/>
</dbReference>
<dbReference type="STRING" id="447093.C0NIQ6"/>
<feature type="compositionally biased region" description="Low complexity" evidence="3">
    <location>
        <begin position="586"/>
        <end position="599"/>
    </location>
</feature>
<dbReference type="AlphaFoldDB" id="C0NIQ6"/>
<organism evidence="4 5">
    <name type="scientific">Ajellomyces capsulatus (strain G186AR / H82 / ATCC MYA-2454 / RMSCC 2432)</name>
    <name type="common">Darling's disease fungus</name>
    <name type="synonym">Histoplasma capsulatum</name>
    <dbReference type="NCBI Taxonomy" id="447093"/>
    <lineage>
        <taxon>Eukaryota</taxon>
        <taxon>Fungi</taxon>
        <taxon>Dikarya</taxon>
        <taxon>Ascomycota</taxon>
        <taxon>Pezizomycotina</taxon>
        <taxon>Eurotiomycetes</taxon>
        <taxon>Eurotiomycetidae</taxon>
        <taxon>Onygenales</taxon>
        <taxon>Ajellomycetaceae</taxon>
        <taxon>Histoplasma</taxon>
    </lineage>
</organism>
<dbReference type="Gene3D" id="3.30.420.40">
    <property type="match status" value="2"/>
</dbReference>
<dbReference type="Pfam" id="PF00012">
    <property type="entry name" value="HSP70"/>
    <property type="match status" value="1"/>
</dbReference>
<keyword evidence="5" id="KW-1185">Reference proteome</keyword>
<dbReference type="VEuPathDB" id="FungiDB:I7I50_10822"/>
<dbReference type="GeneID" id="69035329"/>
<dbReference type="Proteomes" id="UP000001631">
    <property type="component" value="Unassembled WGS sequence"/>
</dbReference>
<dbReference type="RefSeq" id="XP_045289257.1">
    <property type="nucleotide sequence ID" value="XM_045429362.1"/>
</dbReference>
<keyword evidence="2" id="KW-0067">ATP-binding</keyword>
<dbReference type="PRINTS" id="PR00301">
    <property type="entry name" value="HEATSHOCK70"/>
</dbReference>
<gene>
    <name evidence="4" type="ORF">HCBG_02313</name>
</gene>
<sequence>MLTSIMIAVDFGTTYSGLAFSDPSQRTDAAIPITDWGRGVSSQKVPSEIRFDGPGNEQFKWGFQIKHGQERHIWFKLDLDPDNSRVGKLTQLSRTLKDLFVSPPEYQRTTEDIVAAYLTGLRRHAVAHLEKLYGSAVMKDCQLDWIITVPAVWSDLAKKKTRTAAMRAGMGDTTSLQMTSEPEAAAVYALKALDPHHIKVGESVVICDAGGGTVDLITYKMKSVDYPYEVEETAIGGGSQCGSTFLNRKFEEVLMRKLNDKPISKNAKAMFTDPYASQAMSHFEKETKRNFGTEDDDEDEEDIEFQIPIPGVEDDASVGICAGFLEMTYAEMKDVFRPVIEEVLALLNDQIKAASKHGPISAVILVGGFGESTYLYRQIKQAVSPIPVLQPPNGWTAIVRGAVMKGKSQLSATPSWNVKSRYCRGNYGLVLWVPWKEGMPTDKKVWDKYEGLYKHSECMQWCIRRGDKVQENTPKSFPLYRAVPLDDSLVFSSSIYYSPLDGSNAPVYLNQDCREHCVLNYNLSSIPRSKFKRRVGDHGEDYYEVEYSIDITYYSAEMKFDLGRNTEASRRSGSSSNYSSDRKIDTSTPYTKTTSTIDK</sequence>
<dbReference type="PANTHER" id="PTHR14187">
    <property type="entry name" value="ALPHA KINASE/ELONGATION FACTOR 2 KINASE"/>
    <property type="match status" value="1"/>
</dbReference>
<dbReference type="InterPro" id="IPR013126">
    <property type="entry name" value="Hsp_70_fam"/>
</dbReference>
<evidence type="ECO:0000256" key="2">
    <source>
        <dbReference type="ARBA" id="ARBA00022840"/>
    </source>
</evidence>
<proteinExistence type="predicted"/>
<accession>C0NIQ6</accession>
<evidence type="ECO:0000313" key="5">
    <source>
        <dbReference type="Proteomes" id="UP000001631"/>
    </source>
</evidence>
<keyword evidence="1" id="KW-0547">Nucleotide-binding</keyword>
<dbReference type="Gene3D" id="3.90.640.10">
    <property type="entry name" value="Actin, Chain A, domain 4"/>
    <property type="match status" value="1"/>
</dbReference>
<name>C0NIQ6_AJECG</name>
<evidence type="ECO:0008006" key="6">
    <source>
        <dbReference type="Google" id="ProtNLM"/>
    </source>
</evidence>
<dbReference type="GO" id="GO:0140662">
    <property type="term" value="F:ATP-dependent protein folding chaperone"/>
    <property type="evidence" value="ECO:0007669"/>
    <property type="project" value="InterPro"/>
</dbReference>
<dbReference type="InterPro" id="IPR043129">
    <property type="entry name" value="ATPase_NBD"/>
</dbReference>
<protein>
    <recommendedName>
        <fullName evidence="6">Hsp70-like protein</fullName>
    </recommendedName>
</protein>
<dbReference type="SUPFAM" id="SSF53067">
    <property type="entry name" value="Actin-like ATPase domain"/>
    <property type="match status" value="2"/>
</dbReference>
<evidence type="ECO:0000313" key="4">
    <source>
        <dbReference type="EMBL" id="EEH08776.1"/>
    </source>
</evidence>